<proteinExistence type="predicted"/>
<dbReference type="Proteomes" id="UP000018144">
    <property type="component" value="Unassembled WGS sequence"/>
</dbReference>
<keyword evidence="2" id="KW-1185">Reference proteome</keyword>
<name>U4LUS0_PYROM</name>
<sequence length="77" mass="8962">MQRSSIHSEWRQYSAVLFYWQASGNGATPRIAIAGWSIRFITLGTAVLRFFNVQPDDLLLLYACIIDIRIRQCQEER</sequence>
<gene>
    <name evidence="1" type="ORF">PCON_02215</name>
</gene>
<evidence type="ECO:0000313" key="2">
    <source>
        <dbReference type="Proteomes" id="UP000018144"/>
    </source>
</evidence>
<dbReference type="EMBL" id="HF936260">
    <property type="protein sequence ID" value="CCX33952.1"/>
    <property type="molecule type" value="Genomic_DNA"/>
</dbReference>
<organism evidence="1 2">
    <name type="scientific">Pyronema omphalodes (strain CBS 100304)</name>
    <name type="common">Pyronema confluens</name>
    <dbReference type="NCBI Taxonomy" id="1076935"/>
    <lineage>
        <taxon>Eukaryota</taxon>
        <taxon>Fungi</taxon>
        <taxon>Dikarya</taxon>
        <taxon>Ascomycota</taxon>
        <taxon>Pezizomycotina</taxon>
        <taxon>Pezizomycetes</taxon>
        <taxon>Pezizales</taxon>
        <taxon>Pyronemataceae</taxon>
        <taxon>Pyronema</taxon>
    </lineage>
</organism>
<protein>
    <submittedName>
        <fullName evidence="1">Uncharacterized protein</fullName>
    </submittedName>
</protein>
<dbReference type="AlphaFoldDB" id="U4LUS0"/>
<accession>U4LUS0</accession>
<reference evidence="1 2" key="1">
    <citation type="journal article" date="2013" name="PLoS Genet.">
        <title>The genome and development-dependent transcriptomes of Pyronema confluens: a window into fungal evolution.</title>
        <authorList>
            <person name="Traeger S."/>
            <person name="Altegoer F."/>
            <person name="Freitag M."/>
            <person name="Gabaldon T."/>
            <person name="Kempken F."/>
            <person name="Kumar A."/>
            <person name="Marcet-Houben M."/>
            <person name="Poggeler S."/>
            <person name="Stajich J.E."/>
            <person name="Nowrousian M."/>
        </authorList>
    </citation>
    <scope>NUCLEOTIDE SEQUENCE [LARGE SCALE GENOMIC DNA]</scope>
    <source>
        <strain evidence="2">CBS 100304</strain>
        <tissue evidence="1">Vegetative mycelium</tissue>
    </source>
</reference>
<evidence type="ECO:0000313" key="1">
    <source>
        <dbReference type="EMBL" id="CCX33952.1"/>
    </source>
</evidence>